<evidence type="ECO:0000313" key="2">
    <source>
        <dbReference type="Proteomes" id="UP000681967"/>
    </source>
</evidence>
<dbReference type="EMBL" id="CAJOBH010050848">
    <property type="protein sequence ID" value="CAF4378492.1"/>
    <property type="molecule type" value="Genomic_DNA"/>
</dbReference>
<name>A0A8S2V3Q5_9BILA</name>
<feature type="non-terminal residue" evidence="1">
    <location>
        <position position="17"/>
    </location>
</feature>
<evidence type="ECO:0000313" key="1">
    <source>
        <dbReference type="EMBL" id="CAF4378492.1"/>
    </source>
</evidence>
<protein>
    <submittedName>
        <fullName evidence="1">Uncharacterized protein</fullName>
    </submittedName>
</protein>
<organism evidence="1 2">
    <name type="scientific">Rotaria magnacalcarata</name>
    <dbReference type="NCBI Taxonomy" id="392030"/>
    <lineage>
        <taxon>Eukaryota</taxon>
        <taxon>Metazoa</taxon>
        <taxon>Spiralia</taxon>
        <taxon>Gnathifera</taxon>
        <taxon>Rotifera</taxon>
        <taxon>Eurotatoria</taxon>
        <taxon>Bdelloidea</taxon>
        <taxon>Philodinida</taxon>
        <taxon>Philodinidae</taxon>
        <taxon>Rotaria</taxon>
    </lineage>
</organism>
<proteinExistence type="predicted"/>
<comment type="caution">
    <text evidence="1">The sequence shown here is derived from an EMBL/GenBank/DDBJ whole genome shotgun (WGS) entry which is preliminary data.</text>
</comment>
<dbReference type="AlphaFoldDB" id="A0A8S2V3Q5"/>
<gene>
    <name evidence="1" type="ORF">BYL167_LOCUS30632</name>
</gene>
<accession>A0A8S2V3Q5</accession>
<reference evidence="1" key="1">
    <citation type="submission" date="2021-02" db="EMBL/GenBank/DDBJ databases">
        <authorList>
            <person name="Nowell W R."/>
        </authorList>
    </citation>
    <scope>NUCLEOTIDE SEQUENCE</scope>
</reference>
<dbReference type="Proteomes" id="UP000681967">
    <property type="component" value="Unassembled WGS sequence"/>
</dbReference>
<sequence>MYKLPLASMMDPDGFET</sequence>